<protein>
    <submittedName>
        <fullName evidence="3">10260_t:CDS:1</fullName>
    </submittedName>
</protein>
<feature type="compositionally biased region" description="Basic and acidic residues" evidence="1">
    <location>
        <begin position="137"/>
        <end position="155"/>
    </location>
</feature>
<reference evidence="3" key="1">
    <citation type="submission" date="2021-06" db="EMBL/GenBank/DDBJ databases">
        <authorList>
            <person name="Kallberg Y."/>
            <person name="Tangrot J."/>
            <person name="Rosling A."/>
        </authorList>
    </citation>
    <scope>NUCLEOTIDE SEQUENCE</scope>
    <source>
        <strain evidence="3">FL966</strain>
    </source>
</reference>
<dbReference type="Proteomes" id="UP000789759">
    <property type="component" value="Unassembled WGS sequence"/>
</dbReference>
<accession>A0A9N9P6I4</accession>
<dbReference type="OrthoDB" id="2440381at2759"/>
<evidence type="ECO:0000256" key="1">
    <source>
        <dbReference type="SAM" id="MobiDB-lite"/>
    </source>
</evidence>
<feature type="domain" description="Myb/SANT-like DNA-binding" evidence="2">
    <location>
        <begin position="2"/>
        <end position="91"/>
    </location>
</feature>
<evidence type="ECO:0000313" key="3">
    <source>
        <dbReference type="EMBL" id="CAG8794929.1"/>
    </source>
</evidence>
<dbReference type="Gene3D" id="1.10.10.60">
    <property type="entry name" value="Homeodomain-like"/>
    <property type="match status" value="1"/>
</dbReference>
<dbReference type="InterPro" id="IPR044822">
    <property type="entry name" value="Myb_DNA-bind_4"/>
</dbReference>
<dbReference type="Pfam" id="PF13837">
    <property type="entry name" value="Myb_DNA-bind_4"/>
    <property type="match status" value="1"/>
</dbReference>
<sequence length="155" mass="18584">MWTTNQLRMLIDERKEKNSQYHELAGNGKIMFWQGVASHINLEFGTNYSETHCKEKFQGLIQDYKKMKLYIEGSLNGKQTKIGCKYYKEFQMHFWEKPKYDRICMQNIQAHYRSMESLECDHMQIQTNQQDLPPSYKDIENNHDTVDRDNNCNGR</sequence>
<organism evidence="3 4">
    <name type="scientific">Cetraspora pellucida</name>
    <dbReference type="NCBI Taxonomy" id="1433469"/>
    <lineage>
        <taxon>Eukaryota</taxon>
        <taxon>Fungi</taxon>
        <taxon>Fungi incertae sedis</taxon>
        <taxon>Mucoromycota</taxon>
        <taxon>Glomeromycotina</taxon>
        <taxon>Glomeromycetes</taxon>
        <taxon>Diversisporales</taxon>
        <taxon>Gigasporaceae</taxon>
        <taxon>Cetraspora</taxon>
    </lineage>
</organism>
<dbReference type="EMBL" id="CAJVQA010028574">
    <property type="protein sequence ID" value="CAG8794929.1"/>
    <property type="molecule type" value="Genomic_DNA"/>
</dbReference>
<keyword evidence="4" id="KW-1185">Reference proteome</keyword>
<name>A0A9N9P6I4_9GLOM</name>
<evidence type="ECO:0000259" key="2">
    <source>
        <dbReference type="Pfam" id="PF13837"/>
    </source>
</evidence>
<comment type="caution">
    <text evidence="3">The sequence shown here is derived from an EMBL/GenBank/DDBJ whole genome shotgun (WGS) entry which is preliminary data.</text>
</comment>
<proteinExistence type="predicted"/>
<evidence type="ECO:0000313" key="4">
    <source>
        <dbReference type="Proteomes" id="UP000789759"/>
    </source>
</evidence>
<feature type="region of interest" description="Disordered" evidence="1">
    <location>
        <begin position="131"/>
        <end position="155"/>
    </location>
</feature>
<dbReference type="AlphaFoldDB" id="A0A9N9P6I4"/>
<gene>
    <name evidence="3" type="ORF">CPELLU_LOCUS17272</name>
</gene>